<dbReference type="PANTHER" id="PTHR24026:SF126">
    <property type="entry name" value="PROTOCADHERIN FAT 4"/>
    <property type="match status" value="1"/>
</dbReference>
<dbReference type="GO" id="GO:0005886">
    <property type="term" value="C:plasma membrane"/>
    <property type="evidence" value="ECO:0007669"/>
    <property type="project" value="UniProtKB-SubCell"/>
</dbReference>
<dbReference type="InterPro" id="IPR020894">
    <property type="entry name" value="Cadherin_CS"/>
</dbReference>
<evidence type="ECO:0000256" key="7">
    <source>
        <dbReference type="ARBA" id="ARBA00023180"/>
    </source>
</evidence>
<evidence type="ECO:0000256" key="6">
    <source>
        <dbReference type="ARBA" id="ARBA00023136"/>
    </source>
</evidence>
<dbReference type="AlphaFoldDB" id="A0A8C1W9V1"/>
<dbReference type="FunFam" id="2.60.40.60:FF:000080">
    <property type="entry name" value="FAT atypical cadherin 1"/>
    <property type="match status" value="1"/>
</dbReference>
<feature type="domain" description="Cadherin" evidence="10">
    <location>
        <begin position="132"/>
        <end position="235"/>
    </location>
</feature>
<sequence length="398" mass="44735">IFVQIFNLPKKDTTTLTVRFQNDTYFPHVVVQVYKDVLSEDSPKGTLVVIVTAETQRNAPVSFYLASGNFGEVFELHHSTGELTVKDPIDFESNMHFHLIVEARDSGIPPFSSYAELNLNISDVNDNPPVFSQNIYKCEVYENMASSRVCNVLATDADSGVFAEVEYSILAGNIEDAFKIDKIRGILSTTKRLDREKIPHYNLTLKAIDKENNSLSATAAVIIVVLDTNDHAPRFSQIFITEVPEDAPLGFSIIQITATDEDVGLNAVIEYTIIRDIHVFYLDTKNGTITTSEIFDYEQKQHFELTVKATNIGFPYLFDIARIRIQIAGLNEFIPAFQKHIYNFTVSEALPPQTEIGRVVAIDYDQGYAHITHVINHFVCVCVCVCVYLILLIGCKFN</sequence>
<dbReference type="PROSITE" id="PS50268">
    <property type="entry name" value="CADHERIN_2"/>
    <property type="match status" value="3"/>
</dbReference>
<evidence type="ECO:0000313" key="12">
    <source>
        <dbReference type="Proteomes" id="UP000694700"/>
    </source>
</evidence>
<keyword evidence="2 9" id="KW-0812">Transmembrane</keyword>
<keyword evidence="4 8" id="KW-0106">Calcium</keyword>
<dbReference type="Ensembl" id="ENSCCRT00015066393.1">
    <property type="protein sequence ID" value="ENSCCRP00015064279.1"/>
    <property type="gene ID" value="ENSCCRG00015026245.1"/>
</dbReference>
<evidence type="ECO:0000259" key="10">
    <source>
        <dbReference type="PROSITE" id="PS50268"/>
    </source>
</evidence>
<evidence type="ECO:0000256" key="4">
    <source>
        <dbReference type="ARBA" id="ARBA00022837"/>
    </source>
</evidence>
<comment type="subcellular location">
    <subcellularLocation>
        <location evidence="1">Membrane</location>
    </subcellularLocation>
</comment>
<reference evidence="11" key="1">
    <citation type="submission" date="2025-08" db="UniProtKB">
        <authorList>
            <consortium name="Ensembl"/>
        </authorList>
    </citation>
    <scope>IDENTIFICATION</scope>
</reference>
<dbReference type="GO" id="GO:0009653">
    <property type="term" value="P:anatomical structure morphogenesis"/>
    <property type="evidence" value="ECO:0007669"/>
    <property type="project" value="UniProtKB-ARBA"/>
</dbReference>
<name>A0A8C1W9V1_CYPCA</name>
<keyword evidence="7" id="KW-0325">Glycoprotein</keyword>
<dbReference type="PRINTS" id="PR00205">
    <property type="entry name" value="CADHERIN"/>
</dbReference>
<organism evidence="11 12">
    <name type="scientific">Cyprinus carpio</name>
    <name type="common">Common carp</name>
    <dbReference type="NCBI Taxonomy" id="7962"/>
    <lineage>
        <taxon>Eukaryota</taxon>
        <taxon>Metazoa</taxon>
        <taxon>Chordata</taxon>
        <taxon>Craniata</taxon>
        <taxon>Vertebrata</taxon>
        <taxon>Euteleostomi</taxon>
        <taxon>Actinopterygii</taxon>
        <taxon>Neopterygii</taxon>
        <taxon>Teleostei</taxon>
        <taxon>Ostariophysi</taxon>
        <taxon>Cypriniformes</taxon>
        <taxon>Cyprinidae</taxon>
        <taxon>Cyprininae</taxon>
        <taxon>Cyprinus</taxon>
    </lineage>
</organism>
<dbReference type="InterPro" id="IPR015919">
    <property type="entry name" value="Cadherin-like_sf"/>
</dbReference>
<dbReference type="PANTHER" id="PTHR24026">
    <property type="entry name" value="FAT ATYPICAL CADHERIN-RELATED"/>
    <property type="match status" value="1"/>
</dbReference>
<protein>
    <recommendedName>
        <fullName evidence="10">Cadherin domain-containing protein</fullName>
    </recommendedName>
</protein>
<dbReference type="Pfam" id="PF00028">
    <property type="entry name" value="Cadherin"/>
    <property type="match status" value="3"/>
</dbReference>
<dbReference type="CDD" id="cd11304">
    <property type="entry name" value="Cadherin_repeat"/>
    <property type="match status" value="4"/>
</dbReference>
<evidence type="ECO:0000256" key="3">
    <source>
        <dbReference type="ARBA" id="ARBA00022737"/>
    </source>
</evidence>
<evidence type="ECO:0000256" key="5">
    <source>
        <dbReference type="ARBA" id="ARBA00022989"/>
    </source>
</evidence>
<dbReference type="InterPro" id="IPR002126">
    <property type="entry name" value="Cadherin-like_dom"/>
</dbReference>
<evidence type="ECO:0000256" key="2">
    <source>
        <dbReference type="ARBA" id="ARBA00022692"/>
    </source>
</evidence>
<accession>A0A8C1W9V1</accession>
<keyword evidence="6 9" id="KW-0472">Membrane</keyword>
<keyword evidence="3" id="KW-0677">Repeat</keyword>
<evidence type="ECO:0000256" key="1">
    <source>
        <dbReference type="ARBA" id="ARBA00004370"/>
    </source>
</evidence>
<dbReference type="GO" id="GO:0005509">
    <property type="term" value="F:calcium ion binding"/>
    <property type="evidence" value="ECO:0007669"/>
    <property type="project" value="UniProtKB-UniRule"/>
</dbReference>
<feature type="domain" description="Cadherin" evidence="10">
    <location>
        <begin position="235"/>
        <end position="337"/>
    </location>
</feature>
<keyword evidence="5 9" id="KW-1133">Transmembrane helix</keyword>
<dbReference type="SUPFAM" id="SSF49313">
    <property type="entry name" value="Cadherin-like"/>
    <property type="match status" value="4"/>
</dbReference>
<dbReference type="Proteomes" id="UP000694700">
    <property type="component" value="Unplaced"/>
</dbReference>
<dbReference type="FunFam" id="2.60.40.60:FF:000020">
    <property type="entry name" value="Dachsous cadherin-related 1b"/>
    <property type="match status" value="1"/>
</dbReference>
<dbReference type="FunFam" id="2.60.40.60:FF:000015">
    <property type="entry name" value="FAT atypical cadherin 1"/>
    <property type="match status" value="1"/>
</dbReference>
<dbReference type="GO" id="GO:0007156">
    <property type="term" value="P:homophilic cell adhesion via plasma membrane adhesion molecules"/>
    <property type="evidence" value="ECO:0007669"/>
    <property type="project" value="InterPro"/>
</dbReference>
<feature type="domain" description="Cadherin" evidence="10">
    <location>
        <begin position="30"/>
        <end position="131"/>
    </location>
</feature>
<dbReference type="SMART" id="SM00112">
    <property type="entry name" value="CA"/>
    <property type="match status" value="3"/>
</dbReference>
<evidence type="ECO:0000256" key="9">
    <source>
        <dbReference type="SAM" id="Phobius"/>
    </source>
</evidence>
<dbReference type="PROSITE" id="PS00232">
    <property type="entry name" value="CADHERIN_1"/>
    <property type="match status" value="2"/>
</dbReference>
<dbReference type="Gene3D" id="2.60.40.60">
    <property type="entry name" value="Cadherins"/>
    <property type="match status" value="4"/>
</dbReference>
<evidence type="ECO:0000256" key="8">
    <source>
        <dbReference type="PROSITE-ProRule" id="PRU00043"/>
    </source>
</evidence>
<feature type="transmembrane region" description="Helical" evidence="9">
    <location>
        <begin position="374"/>
        <end position="395"/>
    </location>
</feature>
<evidence type="ECO:0000313" key="11">
    <source>
        <dbReference type="Ensembl" id="ENSCCRP00015064279.1"/>
    </source>
</evidence>
<proteinExistence type="predicted"/>